<gene>
    <name evidence="2" type="ORF">GQ607_000040</name>
</gene>
<evidence type="ECO:0000256" key="1">
    <source>
        <dbReference type="SAM" id="MobiDB-lite"/>
    </source>
</evidence>
<comment type="caution">
    <text evidence="2">The sequence shown here is derived from an EMBL/GenBank/DDBJ whole genome shotgun (WGS) entry which is preliminary data.</text>
</comment>
<protein>
    <submittedName>
        <fullName evidence="2">Uncharacterized protein</fullName>
    </submittedName>
</protein>
<dbReference type="EMBL" id="WOWK01000001">
    <property type="protein sequence ID" value="KAF0332024.1"/>
    <property type="molecule type" value="Genomic_DNA"/>
</dbReference>
<feature type="region of interest" description="Disordered" evidence="1">
    <location>
        <begin position="55"/>
        <end position="98"/>
    </location>
</feature>
<evidence type="ECO:0000313" key="2">
    <source>
        <dbReference type="EMBL" id="KAF0332024.1"/>
    </source>
</evidence>
<name>A0A8H3WQY4_9PEZI</name>
<feature type="compositionally biased region" description="Pro residues" evidence="1">
    <location>
        <begin position="88"/>
        <end position="98"/>
    </location>
</feature>
<feature type="compositionally biased region" description="Basic residues" evidence="1">
    <location>
        <begin position="70"/>
        <end position="85"/>
    </location>
</feature>
<proteinExistence type="predicted"/>
<sequence>MKLPQPLKENYNTPKVPFIRSSIPSSEAAAESAPIQPPSLPSKLVFHRIVSKSPIEAHPSRPSLYLRPRFPSRNKRIKATSKHARTPVEPPPQNKNTR</sequence>
<dbReference type="Proteomes" id="UP000434172">
    <property type="component" value="Unassembled WGS sequence"/>
</dbReference>
<dbReference type="AlphaFoldDB" id="A0A8H3WQY4"/>
<reference evidence="2 3" key="1">
    <citation type="submission" date="2019-12" db="EMBL/GenBank/DDBJ databases">
        <title>A genome sequence resource for the geographically widespread anthracnose pathogen Colletotrichum asianum.</title>
        <authorList>
            <person name="Meng Y."/>
        </authorList>
    </citation>
    <scope>NUCLEOTIDE SEQUENCE [LARGE SCALE GENOMIC DNA]</scope>
    <source>
        <strain evidence="2 3">ICMP 18580</strain>
    </source>
</reference>
<organism evidence="2 3">
    <name type="scientific">Colletotrichum asianum</name>
    <dbReference type="NCBI Taxonomy" id="702518"/>
    <lineage>
        <taxon>Eukaryota</taxon>
        <taxon>Fungi</taxon>
        <taxon>Dikarya</taxon>
        <taxon>Ascomycota</taxon>
        <taxon>Pezizomycotina</taxon>
        <taxon>Sordariomycetes</taxon>
        <taxon>Hypocreomycetidae</taxon>
        <taxon>Glomerellales</taxon>
        <taxon>Glomerellaceae</taxon>
        <taxon>Colletotrichum</taxon>
        <taxon>Colletotrichum gloeosporioides species complex</taxon>
    </lineage>
</organism>
<accession>A0A8H3WQY4</accession>
<evidence type="ECO:0000313" key="3">
    <source>
        <dbReference type="Proteomes" id="UP000434172"/>
    </source>
</evidence>
<keyword evidence="3" id="KW-1185">Reference proteome</keyword>